<dbReference type="EMBL" id="CABIKO010000012">
    <property type="protein sequence ID" value="VVA14996.1"/>
    <property type="molecule type" value="Genomic_DNA"/>
</dbReference>
<keyword evidence="1" id="KW-1133">Transmembrane helix</keyword>
<accession>A0A5E4EHY6</accession>
<protein>
    <submittedName>
        <fullName evidence="2">PREDICTED: LOC110766272</fullName>
    </submittedName>
</protein>
<sequence>MACLFARMTDLVNDTGVVVQIREVEGDDDGKGELFATLQIGDRTVIRGMRFLDRMADLGPRSIHVTAILAAGTTTLIFAAQYFAAYGRVVFRLHNQQLVDEPEEMSGIRRMRVFCSGIAGRDDIDYAVFGGVMFYESTSNEDLLVELSRFVTRTLYDF</sequence>
<organism evidence="2 3">
    <name type="scientific">Prunus dulcis</name>
    <name type="common">Almond</name>
    <name type="synonym">Amygdalus dulcis</name>
    <dbReference type="NCBI Taxonomy" id="3755"/>
    <lineage>
        <taxon>Eukaryota</taxon>
        <taxon>Viridiplantae</taxon>
        <taxon>Streptophyta</taxon>
        <taxon>Embryophyta</taxon>
        <taxon>Tracheophyta</taxon>
        <taxon>Spermatophyta</taxon>
        <taxon>Magnoliopsida</taxon>
        <taxon>eudicotyledons</taxon>
        <taxon>Gunneridae</taxon>
        <taxon>Pentapetalae</taxon>
        <taxon>rosids</taxon>
        <taxon>fabids</taxon>
        <taxon>Rosales</taxon>
        <taxon>Rosaceae</taxon>
        <taxon>Amygdaloideae</taxon>
        <taxon>Amygdaleae</taxon>
        <taxon>Prunus</taxon>
    </lineage>
</organism>
<dbReference type="InParanoid" id="A0A5E4EHY6"/>
<gene>
    <name evidence="2" type="ORF">ALMOND_2B025572</name>
</gene>
<feature type="transmembrane region" description="Helical" evidence="1">
    <location>
        <begin position="63"/>
        <end position="84"/>
    </location>
</feature>
<proteinExistence type="predicted"/>
<dbReference type="AlphaFoldDB" id="A0A5E4EHY6"/>
<evidence type="ECO:0000313" key="2">
    <source>
        <dbReference type="EMBL" id="VVA14996.1"/>
    </source>
</evidence>
<evidence type="ECO:0000256" key="1">
    <source>
        <dbReference type="SAM" id="Phobius"/>
    </source>
</evidence>
<dbReference type="Proteomes" id="UP000327085">
    <property type="component" value="Chromosome 1"/>
</dbReference>
<keyword evidence="1" id="KW-0812">Transmembrane</keyword>
<keyword evidence="1" id="KW-0472">Membrane</keyword>
<evidence type="ECO:0000313" key="3">
    <source>
        <dbReference type="Proteomes" id="UP000327085"/>
    </source>
</evidence>
<name>A0A5E4EHY6_PRUDU</name>
<dbReference type="Gramene" id="VVA14996">
    <property type="protein sequence ID" value="VVA14996"/>
    <property type="gene ID" value="Prudul26B025572"/>
</dbReference>
<reference evidence="3" key="1">
    <citation type="journal article" date="2020" name="Plant J.">
        <title>Transposons played a major role in the diversification between the closely related almond and peach genomes: results from the almond genome sequence.</title>
        <authorList>
            <person name="Alioto T."/>
            <person name="Alexiou K.G."/>
            <person name="Bardil A."/>
            <person name="Barteri F."/>
            <person name="Castanera R."/>
            <person name="Cruz F."/>
            <person name="Dhingra A."/>
            <person name="Duval H."/>
            <person name="Fernandez I Marti A."/>
            <person name="Frias L."/>
            <person name="Galan B."/>
            <person name="Garcia J.L."/>
            <person name="Howad W."/>
            <person name="Gomez-Garrido J."/>
            <person name="Gut M."/>
            <person name="Julca I."/>
            <person name="Morata J."/>
            <person name="Puigdomenech P."/>
            <person name="Ribeca P."/>
            <person name="Rubio Cabetas M.J."/>
            <person name="Vlasova A."/>
            <person name="Wirthensohn M."/>
            <person name="Garcia-Mas J."/>
            <person name="Gabaldon T."/>
            <person name="Casacuberta J.M."/>
            <person name="Arus P."/>
        </authorList>
    </citation>
    <scope>NUCLEOTIDE SEQUENCE [LARGE SCALE GENOMIC DNA]</scope>
    <source>
        <strain evidence="3">cv. Texas</strain>
    </source>
</reference>